<dbReference type="InterPro" id="IPR036388">
    <property type="entry name" value="WH-like_DNA-bd_sf"/>
</dbReference>
<keyword evidence="3" id="KW-1185">Reference proteome</keyword>
<dbReference type="Proteomes" id="UP000503011">
    <property type="component" value="Chromosome"/>
</dbReference>
<proteinExistence type="predicted"/>
<evidence type="ECO:0000313" key="3">
    <source>
        <dbReference type="Proteomes" id="UP000503011"/>
    </source>
</evidence>
<sequence>MPKPPGPREENAAMTSAWPKVLRDARLVRRVRRGREIAYTLSDARVAHIVRDAIAHIREEEQG</sequence>
<dbReference type="PROSITE" id="PS50987">
    <property type="entry name" value="HTH_ARSR_2"/>
    <property type="match status" value="1"/>
</dbReference>
<reference evidence="2 3" key="2">
    <citation type="submission" date="2020-03" db="EMBL/GenBank/DDBJ databases">
        <authorList>
            <person name="Ichikawa N."/>
            <person name="Kimura A."/>
            <person name="Kitahashi Y."/>
            <person name="Uohara A."/>
        </authorList>
    </citation>
    <scope>NUCLEOTIDE SEQUENCE [LARGE SCALE GENOMIC DNA]</scope>
    <source>
        <strain evidence="2 3">NBRC 105367</strain>
    </source>
</reference>
<accession>A0A6F8YRW8</accession>
<dbReference type="InterPro" id="IPR036390">
    <property type="entry name" value="WH_DNA-bd_sf"/>
</dbReference>
<dbReference type="InterPro" id="IPR001845">
    <property type="entry name" value="HTH_ArsR_DNA-bd_dom"/>
</dbReference>
<dbReference type="EMBL" id="AP022871">
    <property type="protein sequence ID" value="BCB88809.1"/>
    <property type="molecule type" value="Genomic_DNA"/>
</dbReference>
<protein>
    <recommendedName>
        <fullName evidence="1">HTH arsR-type domain-containing protein</fullName>
    </recommendedName>
</protein>
<gene>
    <name evidence="2" type="ORF">Psuf_061220</name>
</gene>
<name>A0A6F8YRW8_9ACTN</name>
<feature type="domain" description="HTH arsR-type" evidence="1">
    <location>
        <begin position="1"/>
        <end position="61"/>
    </location>
</feature>
<dbReference type="AlphaFoldDB" id="A0A6F8YRW8"/>
<reference evidence="2 3" key="1">
    <citation type="submission" date="2020-03" db="EMBL/GenBank/DDBJ databases">
        <title>Whole genome shotgun sequence of Phytohabitans suffuscus NBRC 105367.</title>
        <authorList>
            <person name="Komaki H."/>
            <person name="Tamura T."/>
        </authorList>
    </citation>
    <scope>NUCLEOTIDE SEQUENCE [LARGE SCALE GENOMIC DNA]</scope>
    <source>
        <strain evidence="2 3">NBRC 105367</strain>
    </source>
</reference>
<organism evidence="2 3">
    <name type="scientific">Phytohabitans suffuscus</name>
    <dbReference type="NCBI Taxonomy" id="624315"/>
    <lineage>
        <taxon>Bacteria</taxon>
        <taxon>Bacillati</taxon>
        <taxon>Actinomycetota</taxon>
        <taxon>Actinomycetes</taxon>
        <taxon>Micromonosporales</taxon>
        <taxon>Micromonosporaceae</taxon>
    </lineage>
</organism>
<dbReference type="SUPFAM" id="SSF46785">
    <property type="entry name" value="Winged helix' DNA-binding domain"/>
    <property type="match status" value="1"/>
</dbReference>
<evidence type="ECO:0000259" key="1">
    <source>
        <dbReference type="PROSITE" id="PS50987"/>
    </source>
</evidence>
<evidence type="ECO:0000313" key="2">
    <source>
        <dbReference type="EMBL" id="BCB88809.1"/>
    </source>
</evidence>
<dbReference type="KEGG" id="psuu:Psuf_061220"/>
<dbReference type="Gene3D" id="1.10.10.10">
    <property type="entry name" value="Winged helix-like DNA-binding domain superfamily/Winged helix DNA-binding domain"/>
    <property type="match status" value="1"/>
</dbReference>
<dbReference type="GO" id="GO:0003700">
    <property type="term" value="F:DNA-binding transcription factor activity"/>
    <property type="evidence" value="ECO:0007669"/>
    <property type="project" value="InterPro"/>
</dbReference>